<evidence type="ECO:0000259" key="1">
    <source>
        <dbReference type="Pfam" id="PF14372"/>
    </source>
</evidence>
<accession>A0A9N9CQT0</accession>
<dbReference type="PANTHER" id="PTHR23272">
    <property type="entry name" value="BED FINGER-RELATED"/>
    <property type="match status" value="1"/>
</dbReference>
<protein>
    <submittedName>
        <fullName evidence="2">6523_t:CDS:1</fullName>
    </submittedName>
</protein>
<dbReference type="Pfam" id="PF14372">
    <property type="entry name" value="hAT-like_RNase-H"/>
    <property type="match status" value="1"/>
</dbReference>
<comment type="caution">
    <text evidence="2">The sequence shown here is derived from an EMBL/GenBank/DDBJ whole genome shotgun (WGS) entry which is preliminary data.</text>
</comment>
<dbReference type="OrthoDB" id="2434545at2759"/>
<dbReference type="SUPFAM" id="SSF53098">
    <property type="entry name" value="Ribonuclease H-like"/>
    <property type="match status" value="1"/>
</dbReference>
<proteinExistence type="predicted"/>
<sequence length="220" mass="25810">MKNQSFLVLDLDVSTRWNSIFLMIEKLKKIREITDILVTSNSSLKLNYPTELEWIEIDMIHTLLESIYQATLMLSSSSYPTLGDLYLAFTTIINFLEDIINTTIEETTQKIVATAMVIKLDEYWKQLDQKSFVIASLDPNIKLTLYDPIKQLIVQQKIQDLYFQYSTSNNNLLLQENILLSGRNYLKKMRKRPYNTFNLADNNLQDYFMSSEVDCDMLLW</sequence>
<gene>
    <name evidence="2" type="ORF">AMORRO_LOCUS8210</name>
</gene>
<evidence type="ECO:0000313" key="2">
    <source>
        <dbReference type="EMBL" id="CAG8610784.1"/>
    </source>
</evidence>
<dbReference type="AlphaFoldDB" id="A0A9N9CQT0"/>
<dbReference type="GO" id="GO:0003677">
    <property type="term" value="F:DNA binding"/>
    <property type="evidence" value="ECO:0007669"/>
    <property type="project" value="InterPro"/>
</dbReference>
<feature type="domain" description="hAT-like transposase RNase-H fold" evidence="1">
    <location>
        <begin position="75"/>
        <end position="151"/>
    </location>
</feature>
<dbReference type="EMBL" id="CAJVPV010006813">
    <property type="protein sequence ID" value="CAG8610784.1"/>
    <property type="molecule type" value="Genomic_DNA"/>
</dbReference>
<reference evidence="2" key="1">
    <citation type="submission" date="2021-06" db="EMBL/GenBank/DDBJ databases">
        <authorList>
            <person name="Kallberg Y."/>
            <person name="Tangrot J."/>
            <person name="Rosling A."/>
        </authorList>
    </citation>
    <scope>NUCLEOTIDE SEQUENCE</scope>
    <source>
        <strain evidence="2">CL551</strain>
    </source>
</reference>
<evidence type="ECO:0000313" key="3">
    <source>
        <dbReference type="Proteomes" id="UP000789342"/>
    </source>
</evidence>
<name>A0A9N9CQT0_9GLOM</name>
<dbReference type="InterPro" id="IPR012337">
    <property type="entry name" value="RNaseH-like_sf"/>
</dbReference>
<dbReference type="Proteomes" id="UP000789342">
    <property type="component" value="Unassembled WGS sequence"/>
</dbReference>
<dbReference type="InterPro" id="IPR025525">
    <property type="entry name" value="hAT-like_transposase_RNase-H"/>
</dbReference>
<organism evidence="2 3">
    <name type="scientific">Acaulospora morrowiae</name>
    <dbReference type="NCBI Taxonomy" id="94023"/>
    <lineage>
        <taxon>Eukaryota</taxon>
        <taxon>Fungi</taxon>
        <taxon>Fungi incertae sedis</taxon>
        <taxon>Mucoromycota</taxon>
        <taxon>Glomeromycotina</taxon>
        <taxon>Glomeromycetes</taxon>
        <taxon>Diversisporales</taxon>
        <taxon>Acaulosporaceae</taxon>
        <taxon>Acaulospora</taxon>
    </lineage>
</organism>
<keyword evidence="3" id="KW-1185">Reference proteome</keyword>